<keyword evidence="1" id="KW-0472">Membrane</keyword>
<keyword evidence="3" id="KW-1185">Reference proteome</keyword>
<evidence type="ECO:0000313" key="3">
    <source>
        <dbReference type="Proteomes" id="UP001165160"/>
    </source>
</evidence>
<gene>
    <name evidence="2" type="ORF">TrVE_jg11940</name>
</gene>
<proteinExistence type="predicted"/>
<dbReference type="AlphaFoldDB" id="A0A9W7F205"/>
<protein>
    <submittedName>
        <fullName evidence="2">Uncharacterized protein</fullName>
    </submittedName>
</protein>
<organism evidence="2 3">
    <name type="scientific">Triparma verrucosa</name>
    <dbReference type="NCBI Taxonomy" id="1606542"/>
    <lineage>
        <taxon>Eukaryota</taxon>
        <taxon>Sar</taxon>
        <taxon>Stramenopiles</taxon>
        <taxon>Ochrophyta</taxon>
        <taxon>Bolidophyceae</taxon>
        <taxon>Parmales</taxon>
        <taxon>Triparmaceae</taxon>
        <taxon>Triparma</taxon>
    </lineage>
</organism>
<dbReference type="Proteomes" id="UP001165160">
    <property type="component" value="Unassembled WGS sequence"/>
</dbReference>
<dbReference type="EMBL" id="BRXX01000222">
    <property type="protein sequence ID" value="GMH98612.1"/>
    <property type="molecule type" value="Genomic_DNA"/>
</dbReference>
<sequence length="258" mass="28864">MLNRALRNNITRGRRRYRNTFVGVHLLTPNASIGVGEALLHYVETRMDPVSHSPTFTALGMGQRKKAGLFSWLFPTPQEWSPDLVIFALNHPSFNIDQARPSSISVEARLQHLNQVYSTYKVGDNVWLVEPEDERIVKMEVISVQRDTVTVGLAGFGLVHSGRTSTRTVPKSKIFGGFPCTTFVPSMPIRLLKKIIAGKDQGDLGLWPEKVSPGKISFELNGRVIQDEEVGIGTLSRWGARGKLEVRVGRERVPFVFE</sequence>
<keyword evidence="1" id="KW-1133">Transmembrane helix</keyword>
<name>A0A9W7F205_9STRA</name>
<feature type="transmembrane region" description="Helical" evidence="1">
    <location>
        <begin position="21"/>
        <end position="43"/>
    </location>
</feature>
<evidence type="ECO:0000313" key="2">
    <source>
        <dbReference type="EMBL" id="GMH98612.1"/>
    </source>
</evidence>
<keyword evidence="1" id="KW-0812">Transmembrane</keyword>
<accession>A0A9W7F205</accession>
<reference evidence="3" key="1">
    <citation type="journal article" date="2023" name="Commun. Biol.">
        <title>Genome analysis of Parmales, the sister group of diatoms, reveals the evolutionary specialization of diatoms from phago-mixotrophs to photoautotrophs.</title>
        <authorList>
            <person name="Ban H."/>
            <person name="Sato S."/>
            <person name="Yoshikawa S."/>
            <person name="Yamada K."/>
            <person name="Nakamura Y."/>
            <person name="Ichinomiya M."/>
            <person name="Sato N."/>
            <person name="Blanc-Mathieu R."/>
            <person name="Endo H."/>
            <person name="Kuwata A."/>
            <person name="Ogata H."/>
        </authorList>
    </citation>
    <scope>NUCLEOTIDE SEQUENCE [LARGE SCALE GENOMIC DNA]</scope>
    <source>
        <strain evidence="3">NIES 3699</strain>
    </source>
</reference>
<comment type="caution">
    <text evidence="2">The sequence shown here is derived from an EMBL/GenBank/DDBJ whole genome shotgun (WGS) entry which is preliminary data.</text>
</comment>
<evidence type="ECO:0000256" key="1">
    <source>
        <dbReference type="SAM" id="Phobius"/>
    </source>
</evidence>